<proteinExistence type="predicted"/>
<dbReference type="Gene3D" id="3.40.50.300">
    <property type="entry name" value="P-loop containing nucleotide triphosphate hydrolases"/>
    <property type="match status" value="2"/>
</dbReference>
<organism evidence="2 3">
    <name type="scientific">Pseudomonas gessardii</name>
    <dbReference type="NCBI Taxonomy" id="78544"/>
    <lineage>
        <taxon>Bacteria</taxon>
        <taxon>Pseudomonadati</taxon>
        <taxon>Pseudomonadota</taxon>
        <taxon>Gammaproteobacteria</taxon>
        <taxon>Pseudomonadales</taxon>
        <taxon>Pseudomonadaceae</taxon>
        <taxon>Pseudomonas</taxon>
    </lineage>
</organism>
<dbReference type="PANTHER" id="PTHR32182">
    <property type="entry name" value="DNA REPLICATION AND REPAIR PROTEIN RECF"/>
    <property type="match status" value="1"/>
</dbReference>
<keyword evidence="3" id="KW-1185">Reference proteome</keyword>
<evidence type="ECO:0000313" key="3">
    <source>
        <dbReference type="Proteomes" id="UP000814003"/>
    </source>
</evidence>
<dbReference type="RefSeq" id="WP_236384508.1">
    <property type="nucleotide sequence ID" value="NZ_WKED01000088.1"/>
</dbReference>
<protein>
    <submittedName>
        <fullName evidence="2">AAA family ATPase</fullName>
    </submittedName>
</protein>
<evidence type="ECO:0000259" key="1">
    <source>
        <dbReference type="Pfam" id="PF13476"/>
    </source>
</evidence>
<dbReference type="PANTHER" id="PTHR32182:SF22">
    <property type="entry name" value="ATP-DEPENDENT ENDONUCLEASE, OLD FAMILY-RELATED"/>
    <property type="match status" value="1"/>
</dbReference>
<dbReference type="CDD" id="cd00267">
    <property type="entry name" value="ABC_ATPase"/>
    <property type="match status" value="1"/>
</dbReference>
<accession>A0ABS9FFL6</accession>
<feature type="domain" description="Rad50/SbcC-type AAA" evidence="1">
    <location>
        <begin position="92"/>
        <end position="142"/>
    </location>
</feature>
<gene>
    <name evidence="2" type="ORF">GIW56_27380</name>
</gene>
<name>A0ABS9FFL6_9PSED</name>
<reference evidence="2 3" key="1">
    <citation type="submission" date="2019-11" db="EMBL/GenBank/DDBJ databases">
        <title>Epiphytic Pseudomonas syringae from cherry orchards.</title>
        <authorList>
            <person name="Hulin M.T."/>
        </authorList>
    </citation>
    <scope>NUCLEOTIDE SEQUENCE [LARGE SCALE GENOMIC DNA]</scope>
    <source>
        <strain evidence="2 3">PA-6-5B</strain>
    </source>
</reference>
<dbReference type="EMBL" id="WKED01000088">
    <property type="protein sequence ID" value="MCF5110533.1"/>
    <property type="molecule type" value="Genomic_DNA"/>
</dbReference>
<comment type="caution">
    <text evidence="2">The sequence shown here is derived from an EMBL/GenBank/DDBJ whole genome shotgun (WGS) entry which is preliminary data.</text>
</comment>
<evidence type="ECO:0000313" key="2">
    <source>
        <dbReference type="EMBL" id="MCF5110533.1"/>
    </source>
</evidence>
<dbReference type="InterPro" id="IPR038729">
    <property type="entry name" value="Rad50/SbcC_AAA"/>
</dbReference>
<dbReference type="InterPro" id="IPR027417">
    <property type="entry name" value="P-loop_NTPase"/>
</dbReference>
<dbReference type="Pfam" id="PF13476">
    <property type="entry name" value="AAA_23"/>
    <property type="match status" value="1"/>
</dbReference>
<dbReference type="SUPFAM" id="SSF52540">
    <property type="entry name" value="P-loop containing nucleoside triphosphate hydrolases"/>
    <property type="match status" value="1"/>
</dbReference>
<dbReference type="Proteomes" id="UP000814003">
    <property type="component" value="Unassembled WGS sequence"/>
</dbReference>
<sequence>MSIVLKEYERFITWLVGQAPDDDVKRLANIISQKLHELIPVGTASRKRSKILAPFATDLWGQTSIELDVHEAAHPADERQWTRLYQLQVGPFRGFKLKETFELQKQITLIYGANGAGKSSLCEALELSLLGEVSEADAKRIQGDAYFRNAWAGTYARPSLTALGTDGRPVPVPPNEEEYRFCFVEKNRIDAFSRLASRTPAEKTKLIATLFGIDQFAEFVRGFSDDLDPQLDLTGAKSQQLAIARLALRTAEESVAGEVAGEAAYRGEEQAICAMFPEPISYDALRAFIGSPEKPGKLEDIRKTLEEPLLPTVGVTQADLNSALHALSTNDKGLLGKQEKLASRSSEVSFQQLFTAVEALQEQMPDRCPACDTPLYGDHVVLHDPYAKASDGLTSLAELAKLQDEIKSFEGSLSSAATVLSTLLTKISANLQAAGIQIPQLGQISQRWWEAMGPADGAVWSKILEVASTIEQQDEQAAMDQLSRTAFAEERVCLEEIDRLILALEGRKNAWKDELNAAHQLIAKFEVDNQELILEVEQERPTVELQHRIKRAYDSLIPMLRRYLGDLPGTLLADLGETTKDLYNAFNREDRQEDQLAQLCLPTAPEGKIELAFCGSPLVRRDALHILSEGHIRCLGLALLVAKNIKQSCPVLIFDDAVNAIDDDHRDGIWRTLFEDDWLDGKQVILTCHGQEFIKTIQQGLGAERVKNDCAYYELLPHDGDHHPLVDTQPPTKNYVLSAQEYLARQNNRDALSQSRRALESLSKQLWKWISKLAPDPIKLTYRAPGAKPELRNLCEQLKSILAKPQLVHARKEQLLAALTQLLGINGASPEWAYLNSGTHEDDRYEFDRGTVRGIVDALAEIDMALR</sequence>